<dbReference type="EMBL" id="RKHO01000001">
    <property type="protein sequence ID" value="ROR90984.1"/>
    <property type="molecule type" value="Genomic_DNA"/>
</dbReference>
<dbReference type="OrthoDB" id="5183895at2"/>
<dbReference type="Gene3D" id="1.10.260.40">
    <property type="entry name" value="lambda repressor-like DNA-binding domains"/>
    <property type="match status" value="1"/>
</dbReference>
<dbReference type="RefSeq" id="WP_123390279.1">
    <property type="nucleotide sequence ID" value="NZ_RKHO01000001.1"/>
</dbReference>
<sequence length="230" mass="25754">MTSNRVRYANGNRVRDRLLEMRISVRELARRSGTSETTVRAILHRNEISGSTQLADIYRMLDTLSLDPGDLLDPTTPDEPDDTPTDDTQTLAALLATEKTMHAPERLATALGWTLDRLYITLTDLDAHLRAVGLRIHRNRMGITIRPADDRAQQASQRLAHLHDHEDGIHQGTARVLYTVYTGTMSARETRKDQQFHLGALKNRGAITFGTGSGNRFTLTDDTAYAFDVD</sequence>
<keyword evidence="2" id="KW-0238">DNA-binding</keyword>
<dbReference type="AlphaFoldDB" id="A0A3N2CUT2"/>
<keyword evidence="3" id="KW-1185">Reference proteome</keyword>
<proteinExistence type="predicted"/>
<organism evidence="2 3">
    <name type="scientific">Nocardioides aurantiacus</name>
    <dbReference type="NCBI Taxonomy" id="86796"/>
    <lineage>
        <taxon>Bacteria</taxon>
        <taxon>Bacillati</taxon>
        <taxon>Actinomycetota</taxon>
        <taxon>Actinomycetes</taxon>
        <taxon>Propionibacteriales</taxon>
        <taxon>Nocardioidaceae</taxon>
        <taxon>Nocardioides</taxon>
    </lineage>
</organism>
<dbReference type="Pfam" id="PF13443">
    <property type="entry name" value="HTH_26"/>
    <property type="match status" value="1"/>
</dbReference>
<dbReference type="GO" id="GO:0003677">
    <property type="term" value="F:DNA binding"/>
    <property type="evidence" value="ECO:0007669"/>
    <property type="project" value="UniProtKB-KW"/>
</dbReference>
<dbReference type="Proteomes" id="UP000281738">
    <property type="component" value="Unassembled WGS sequence"/>
</dbReference>
<evidence type="ECO:0000313" key="2">
    <source>
        <dbReference type="EMBL" id="ROR90984.1"/>
    </source>
</evidence>
<reference evidence="2 3" key="1">
    <citation type="submission" date="2018-11" db="EMBL/GenBank/DDBJ databases">
        <title>Sequencing the genomes of 1000 actinobacteria strains.</title>
        <authorList>
            <person name="Klenk H.-P."/>
        </authorList>
    </citation>
    <scope>NUCLEOTIDE SEQUENCE [LARGE SCALE GENOMIC DNA]</scope>
    <source>
        <strain evidence="2 3">DSM 12652</strain>
    </source>
</reference>
<dbReference type="InterPro" id="IPR010982">
    <property type="entry name" value="Lambda_DNA-bd_dom_sf"/>
</dbReference>
<comment type="caution">
    <text evidence="2">The sequence shown here is derived from an EMBL/GenBank/DDBJ whole genome shotgun (WGS) entry which is preliminary data.</text>
</comment>
<name>A0A3N2CUT2_9ACTN</name>
<feature type="domain" description="HTH cro/C1-type" evidence="1">
    <location>
        <begin position="15"/>
        <end position="74"/>
    </location>
</feature>
<evidence type="ECO:0000313" key="3">
    <source>
        <dbReference type="Proteomes" id="UP000281738"/>
    </source>
</evidence>
<dbReference type="SUPFAM" id="SSF47413">
    <property type="entry name" value="lambda repressor-like DNA-binding domains"/>
    <property type="match status" value="1"/>
</dbReference>
<evidence type="ECO:0000259" key="1">
    <source>
        <dbReference type="Pfam" id="PF13443"/>
    </source>
</evidence>
<protein>
    <submittedName>
        <fullName evidence="2">Cro/C1-type helix-turn-helix DNA-binding protein</fullName>
    </submittedName>
</protein>
<dbReference type="CDD" id="cd00093">
    <property type="entry name" value="HTH_XRE"/>
    <property type="match status" value="1"/>
</dbReference>
<accession>A0A3N2CUT2</accession>
<gene>
    <name evidence="2" type="ORF">EDD33_1841</name>
</gene>
<dbReference type="InterPro" id="IPR001387">
    <property type="entry name" value="Cro/C1-type_HTH"/>
</dbReference>